<organism evidence="16 17">
    <name type="scientific">Halomonas mongoliensis</name>
    <dbReference type="NCBI Taxonomy" id="321265"/>
    <lineage>
        <taxon>Bacteria</taxon>
        <taxon>Pseudomonadati</taxon>
        <taxon>Pseudomonadota</taxon>
        <taxon>Gammaproteobacteria</taxon>
        <taxon>Oceanospirillales</taxon>
        <taxon>Halomonadaceae</taxon>
        <taxon>Halomonas</taxon>
    </lineage>
</organism>
<dbReference type="InterPro" id="IPR015927">
    <property type="entry name" value="Peptidase_S24_S26A/B/C"/>
</dbReference>
<evidence type="ECO:0000256" key="2">
    <source>
        <dbReference type="ARBA" id="ARBA00022491"/>
    </source>
</evidence>
<dbReference type="EMBL" id="JARWAL010000002">
    <property type="protein sequence ID" value="MDR5891988.1"/>
    <property type="molecule type" value="Genomic_DNA"/>
</dbReference>
<comment type="caution">
    <text evidence="16">The sequence shown here is derived from an EMBL/GenBank/DDBJ whole genome shotgun (WGS) entry which is preliminary data.</text>
</comment>
<keyword evidence="5 12" id="KW-0378">Hydrolase</keyword>
<evidence type="ECO:0000259" key="15">
    <source>
        <dbReference type="Pfam" id="PF01726"/>
    </source>
</evidence>
<evidence type="ECO:0000256" key="10">
    <source>
        <dbReference type="ARBA" id="ARBA00023204"/>
    </source>
</evidence>
<dbReference type="GO" id="GO:0004252">
    <property type="term" value="F:serine-type endopeptidase activity"/>
    <property type="evidence" value="ECO:0007669"/>
    <property type="project" value="UniProtKB-EC"/>
</dbReference>
<dbReference type="Gene3D" id="2.10.109.10">
    <property type="entry name" value="Umud Fragment, subunit A"/>
    <property type="match status" value="1"/>
</dbReference>
<feature type="DNA-binding region" description="H-T-H motif" evidence="12">
    <location>
        <begin position="29"/>
        <end position="49"/>
    </location>
</feature>
<keyword evidence="2 12" id="KW-0678">Repressor</keyword>
<dbReference type="PANTHER" id="PTHR33516:SF2">
    <property type="entry name" value="LEXA REPRESSOR-RELATED"/>
    <property type="match status" value="1"/>
</dbReference>
<evidence type="ECO:0000256" key="8">
    <source>
        <dbReference type="ARBA" id="ARBA00023125"/>
    </source>
</evidence>
<evidence type="ECO:0000256" key="5">
    <source>
        <dbReference type="ARBA" id="ARBA00022801"/>
    </source>
</evidence>
<reference evidence="16 17" key="1">
    <citation type="submission" date="2023-04" db="EMBL/GenBank/DDBJ databases">
        <title>A long-awaited taxogenomic arrangement of the family Halomonadaceae.</title>
        <authorList>
            <person name="De La Haba R."/>
            <person name="Chuvochina M."/>
            <person name="Wittouck S."/>
            <person name="Arahal D.R."/>
            <person name="Sanchez-Porro C."/>
            <person name="Hugenholtz P."/>
            <person name="Ventosa A."/>
        </authorList>
    </citation>
    <scope>NUCLEOTIDE SEQUENCE [LARGE SCALE GENOMIC DNA]</scope>
    <source>
        <strain evidence="16 17">DSM 17332</strain>
    </source>
</reference>
<feature type="domain" description="LexA repressor DNA-binding" evidence="15">
    <location>
        <begin position="3"/>
        <end position="66"/>
    </location>
</feature>
<sequence>MARPLTQRQQNVYDFIVKTIHEMGYPPTRAEIARALGFRSPNAAEEHLRALERKGVIRMIAGTSRGIRLPAQEQEESEGTPPSQGLPIIGEVAAGSPILAAEHIDRYCPLPPEYFTPRADYLLKVRGLSMKDIGILEGDLLAVHRTERVRDGQIVVARLEEEVTVKRFQRSGHHVTLIAENADFPPIEVDLRHQALEIEGIGVGVIRGGNGQALA</sequence>
<feature type="active site" description="For autocatalytic cleavage activity" evidence="12">
    <location>
        <position position="129"/>
    </location>
</feature>
<keyword evidence="11 12" id="KW-0742">SOS response</keyword>
<keyword evidence="10 12" id="KW-0234">DNA repair</keyword>
<dbReference type="EC" id="3.4.21.88" evidence="12"/>
<keyword evidence="3 12" id="KW-0235">DNA replication</keyword>
<evidence type="ECO:0000256" key="1">
    <source>
        <dbReference type="ARBA" id="ARBA00007484"/>
    </source>
</evidence>
<name>A0ABU1GKI4_9GAMM</name>
<dbReference type="Proteomes" id="UP001252270">
    <property type="component" value="Unassembled WGS sequence"/>
</dbReference>
<keyword evidence="4 12" id="KW-0227">DNA damage</keyword>
<keyword evidence="8 12" id="KW-0238">DNA-binding</keyword>
<dbReference type="Gene3D" id="1.10.10.10">
    <property type="entry name" value="Winged helix-like DNA-binding domain superfamily/Winged helix DNA-binding domain"/>
    <property type="match status" value="1"/>
</dbReference>
<feature type="active site" description="For autocatalytic cleavage activity" evidence="12">
    <location>
        <position position="166"/>
    </location>
</feature>
<dbReference type="CDD" id="cd06529">
    <property type="entry name" value="S24_LexA-like"/>
    <property type="match status" value="1"/>
</dbReference>
<protein>
    <recommendedName>
        <fullName evidence="12">LexA repressor</fullName>
        <ecNumber evidence="12">3.4.21.88</ecNumber>
    </recommendedName>
</protein>
<dbReference type="InterPro" id="IPR006200">
    <property type="entry name" value="LexA"/>
</dbReference>
<dbReference type="HAMAP" id="MF_00015">
    <property type="entry name" value="LexA"/>
    <property type="match status" value="1"/>
</dbReference>
<accession>A0ABU1GKI4</accession>
<comment type="catalytic activity">
    <reaction evidence="12">
        <text>Hydrolysis of Ala-|-Gly bond in repressor LexA.</text>
        <dbReference type="EC" id="3.4.21.88"/>
    </reaction>
</comment>
<evidence type="ECO:0000256" key="13">
    <source>
        <dbReference type="RuleBase" id="RU003991"/>
    </source>
</evidence>
<dbReference type="Pfam" id="PF01726">
    <property type="entry name" value="LexA_DNA_bind"/>
    <property type="match status" value="1"/>
</dbReference>
<comment type="similarity">
    <text evidence="1 12 13">Belongs to the peptidase S24 family.</text>
</comment>
<evidence type="ECO:0000256" key="6">
    <source>
        <dbReference type="ARBA" id="ARBA00022813"/>
    </source>
</evidence>
<evidence type="ECO:0000256" key="12">
    <source>
        <dbReference type="HAMAP-Rule" id="MF_00015"/>
    </source>
</evidence>
<dbReference type="SUPFAM" id="SSF51306">
    <property type="entry name" value="LexA/Signal peptidase"/>
    <property type="match status" value="1"/>
</dbReference>
<dbReference type="Pfam" id="PF00717">
    <property type="entry name" value="Peptidase_S24"/>
    <property type="match status" value="1"/>
</dbReference>
<dbReference type="RefSeq" id="WP_253451313.1">
    <property type="nucleotide sequence ID" value="NZ_JARWAL010000002.1"/>
</dbReference>
<gene>
    <name evidence="12 16" type="primary">lexA</name>
    <name evidence="16" type="ORF">QC820_04105</name>
</gene>
<comment type="function">
    <text evidence="12">Represses a number of genes involved in the response to DNA damage (SOS response), including recA and lexA. In the presence of single-stranded DNA, RecA interacts with LexA causing an autocatalytic cleavage which disrupts the DNA-binding part of LexA, leading to derepression of the SOS regulon and eventually DNA repair.</text>
</comment>
<comment type="subunit">
    <text evidence="12">Homodimer.</text>
</comment>
<evidence type="ECO:0000256" key="7">
    <source>
        <dbReference type="ARBA" id="ARBA00023015"/>
    </source>
</evidence>
<dbReference type="InterPro" id="IPR036388">
    <property type="entry name" value="WH-like_DNA-bd_sf"/>
</dbReference>
<keyword evidence="6 12" id="KW-0068">Autocatalytic cleavage</keyword>
<evidence type="ECO:0000256" key="3">
    <source>
        <dbReference type="ARBA" id="ARBA00022705"/>
    </source>
</evidence>
<evidence type="ECO:0000313" key="16">
    <source>
        <dbReference type="EMBL" id="MDR5891988.1"/>
    </source>
</evidence>
<evidence type="ECO:0000313" key="17">
    <source>
        <dbReference type="Proteomes" id="UP001252270"/>
    </source>
</evidence>
<evidence type="ECO:0000256" key="9">
    <source>
        <dbReference type="ARBA" id="ARBA00023163"/>
    </source>
</evidence>
<dbReference type="InterPro" id="IPR039418">
    <property type="entry name" value="LexA-like"/>
</dbReference>
<dbReference type="InterPro" id="IPR036286">
    <property type="entry name" value="LexA/Signal_pep-like_sf"/>
</dbReference>
<dbReference type="InterPro" id="IPR006199">
    <property type="entry name" value="LexA_DNA-bd_dom"/>
</dbReference>
<keyword evidence="7 12" id="KW-0805">Transcription regulation</keyword>
<dbReference type="InterPro" id="IPR050077">
    <property type="entry name" value="LexA_repressor"/>
</dbReference>
<dbReference type="InterPro" id="IPR036390">
    <property type="entry name" value="WH_DNA-bd_sf"/>
</dbReference>
<evidence type="ECO:0000256" key="4">
    <source>
        <dbReference type="ARBA" id="ARBA00022763"/>
    </source>
</evidence>
<feature type="site" description="Cleavage; by autolysis" evidence="12">
    <location>
        <begin position="94"/>
        <end position="95"/>
    </location>
</feature>
<keyword evidence="17" id="KW-1185">Reference proteome</keyword>
<feature type="domain" description="Peptidase S24/S26A/S26B/S26C" evidence="14">
    <location>
        <begin position="87"/>
        <end position="201"/>
    </location>
</feature>
<dbReference type="SUPFAM" id="SSF46785">
    <property type="entry name" value="Winged helix' DNA-binding domain"/>
    <property type="match status" value="1"/>
</dbReference>
<dbReference type="InterPro" id="IPR006197">
    <property type="entry name" value="Peptidase_S24_LexA"/>
</dbReference>
<proteinExistence type="inferred from homology"/>
<dbReference type="NCBIfam" id="TIGR00498">
    <property type="entry name" value="lexA"/>
    <property type="match status" value="1"/>
</dbReference>
<dbReference type="PRINTS" id="PR00726">
    <property type="entry name" value="LEXASERPTASE"/>
</dbReference>
<evidence type="ECO:0000256" key="11">
    <source>
        <dbReference type="ARBA" id="ARBA00023236"/>
    </source>
</evidence>
<dbReference type="PANTHER" id="PTHR33516">
    <property type="entry name" value="LEXA REPRESSOR"/>
    <property type="match status" value="1"/>
</dbReference>
<keyword evidence="9 12" id="KW-0804">Transcription</keyword>
<evidence type="ECO:0000259" key="14">
    <source>
        <dbReference type="Pfam" id="PF00717"/>
    </source>
</evidence>